<dbReference type="Proteomes" id="UP001318040">
    <property type="component" value="Chromosome 58"/>
</dbReference>
<evidence type="ECO:0000256" key="10">
    <source>
        <dbReference type="SAM" id="MobiDB-lite"/>
    </source>
</evidence>
<comment type="subcellular location">
    <subcellularLocation>
        <location evidence="1">Cytoplasmic vesicle membrane</location>
    </subcellularLocation>
    <subcellularLocation>
        <location evidence="2">Endomembrane system</location>
        <topology evidence="2">Peripheral membrane protein</topology>
    </subcellularLocation>
    <subcellularLocation>
        <location evidence="8">Synapse</location>
    </subcellularLocation>
</comment>
<evidence type="ECO:0000256" key="7">
    <source>
        <dbReference type="ARBA" id="ARBA00023329"/>
    </source>
</evidence>
<dbReference type="Gene3D" id="1.10.472.80">
    <property type="entry name" value="Ypt/Rab-GAP domain of gyp1p, domain 3"/>
    <property type="match status" value="1"/>
</dbReference>
<gene>
    <name evidence="13 14" type="primary">TBC1D24</name>
</gene>
<accession>A0AAJ7U900</accession>
<proteinExistence type="predicted"/>
<protein>
    <recommendedName>
        <fullName evidence="4">TBC1 domain family member 24</fullName>
    </recommendedName>
</protein>
<dbReference type="SUPFAM" id="SSF47923">
    <property type="entry name" value="Ypt/Rab-GAP domain of gyp1p"/>
    <property type="match status" value="1"/>
</dbReference>
<dbReference type="Pfam" id="PF07534">
    <property type="entry name" value="TLD"/>
    <property type="match status" value="2"/>
</dbReference>
<sequence length="594" mass="65220">MDKHDEADSMEFIDWDRMPEHGNDGGGGGGGNVDEAFFRSVEQMQLKLMARSGRFSTEHSSRAAFYRHALSSLPCRLVTPDASVYRDSAPRLSRLLPSSGSAAPPTPGFADGWATPRYCLTAAGRLAAARVLRAVELHFPDVTFCPALPATVALLAHYSRSEAELFAGAARILAHGGGAADEKQAPRLHLLDQTFLGFEASCMTFGDLAAKYCPSAHRIIVSREQDVLQVYSGWLRWLFEDLPFEFAVRVFDCFLLEGHKVLYRTALALLKLFKSSVKKRALTNSPGPTSQDGVCGEIRSFARSLSLHVSPTRLLDRGFRVRLLSRREISLLRLANESALQAAGISRVHRSPHKQKRSVQLSVDLSAVHSDVVSAQQMHAVWSWIPERFTLTRPLLLFTTAEHGYSLSRFYTHCDGHEPTVLLIKTTEGEVCGAFLSSDWAERRKSKGTMSFFGTGECFVFRLHPEVERYEWVVIRHPELVQAESDVGDAPEIAGQGTAVSPLPAGVAEPRSDRLSPFLATKHFGLPSKTASMFMAGNAESIIIGGGGGQALYLDSELNHGRTAPCDTFANPPLCTETFQVQILEVWGFAESGQ</sequence>
<evidence type="ECO:0000313" key="14">
    <source>
        <dbReference type="RefSeq" id="XP_032831955.1"/>
    </source>
</evidence>
<evidence type="ECO:0000256" key="1">
    <source>
        <dbReference type="ARBA" id="ARBA00004156"/>
    </source>
</evidence>
<evidence type="ECO:0000256" key="4">
    <source>
        <dbReference type="ARBA" id="ARBA00014206"/>
    </source>
</evidence>
<evidence type="ECO:0000256" key="2">
    <source>
        <dbReference type="ARBA" id="ARBA00004184"/>
    </source>
</evidence>
<keyword evidence="5" id="KW-0770">Synapse</keyword>
<keyword evidence="7" id="KW-0968">Cytoplasmic vesicle</keyword>
<dbReference type="InterPro" id="IPR006571">
    <property type="entry name" value="TLDc_dom"/>
</dbReference>
<dbReference type="InterPro" id="IPR035969">
    <property type="entry name" value="Rab-GAP_TBC_sf"/>
</dbReference>
<comment type="subunit">
    <text evidence="3">Interacts with ARF6.</text>
</comment>
<dbReference type="GO" id="GO:0012505">
    <property type="term" value="C:endomembrane system"/>
    <property type="evidence" value="ECO:0007669"/>
    <property type="project" value="UniProtKB-SubCell"/>
</dbReference>
<feature type="domain" description="TLDc" evidence="11">
    <location>
        <begin position="371"/>
        <end position="590"/>
    </location>
</feature>
<reference evidence="13 14" key="1">
    <citation type="submission" date="2025-04" db="UniProtKB">
        <authorList>
            <consortium name="RefSeq"/>
        </authorList>
    </citation>
    <scope>IDENTIFICATION</scope>
    <source>
        <tissue evidence="13 14">Sperm</tissue>
    </source>
</reference>
<comment type="function">
    <text evidence="9">May act as a GTPase-activating protein for Rab family protein(s). Involved in neuronal projections development, probably through a negative modulation of ARF6 function. Involved in the regulation of synaptic vesicle trafficking.</text>
</comment>
<evidence type="ECO:0000259" key="11">
    <source>
        <dbReference type="PROSITE" id="PS51886"/>
    </source>
</evidence>
<dbReference type="PROSITE" id="PS51886">
    <property type="entry name" value="TLDC"/>
    <property type="match status" value="1"/>
</dbReference>
<name>A0AAJ7U900_PETMA</name>
<dbReference type="RefSeq" id="XP_032831954.1">
    <property type="nucleotide sequence ID" value="XM_032976063.1"/>
</dbReference>
<dbReference type="PANTHER" id="PTHR23354">
    <property type="entry name" value="NUCLEOLAR PROTEIN 7/ESTROGEN RECEPTOR COACTIVATOR-RELATED"/>
    <property type="match status" value="1"/>
</dbReference>
<keyword evidence="12" id="KW-1185">Reference proteome</keyword>
<feature type="compositionally biased region" description="Basic and acidic residues" evidence="10">
    <location>
        <begin position="14"/>
        <end position="23"/>
    </location>
</feature>
<dbReference type="PANTHER" id="PTHR23354:SF122">
    <property type="entry name" value="GTPASE-ACTIVATING PROTEIN SKYWALKER"/>
    <property type="match status" value="1"/>
</dbReference>
<dbReference type="InterPro" id="IPR000195">
    <property type="entry name" value="Rab-GAP-TBC_dom"/>
</dbReference>
<evidence type="ECO:0000256" key="5">
    <source>
        <dbReference type="ARBA" id="ARBA00023018"/>
    </source>
</evidence>
<evidence type="ECO:0000256" key="3">
    <source>
        <dbReference type="ARBA" id="ARBA00011546"/>
    </source>
</evidence>
<evidence type="ECO:0000256" key="9">
    <source>
        <dbReference type="ARBA" id="ARBA00046245"/>
    </source>
</evidence>
<dbReference type="AlphaFoldDB" id="A0AAJ7U900"/>
<evidence type="ECO:0000256" key="6">
    <source>
        <dbReference type="ARBA" id="ARBA00023136"/>
    </source>
</evidence>
<dbReference type="KEGG" id="pmrn:116955091"/>
<dbReference type="RefSeq" id="XP_032831955.1">
    <property type="nucleotide sequence ID" value="XM_032976064.1"/>
</dbReference>
<dbReference type="GO" id="GO:0045202">
    <property type="term" value="C:synapse"/>
    <property type="evidence" value="ECO:0007669"/>
    <property type="project" value="UniProtKB-SubCell"/>
</dbReference>
<feature type="region of interest" description="Disordered" evidence="10">
    <location>
        <begin position="1"/>
        <end position="32"/>
    </location>
</feature>
<dbReference type="GO" id="GO:0030659">
    <property type="term" value="C:cytoplasmic vesicle membrane"/>
    <property type="evidence" value="ECO:0007669"/>
    <property type="project" value="UniProtKB-SubCell"/>
</dbReference>
<evidence type="ECO:0000256" key="8">
    <source>
        <dbReference type="ARBA" id="ARBA00034103"/>
    </source>
</evidence>
<keyword evidence="6" id="KW-0472">Membrane</keyword>
<evidence type="ECO:0000313" key="13">
    <source>
        <dbReference type="RefSeq" id="XP_032831954.1"/>
    </source>
</evidence>
<dbReference type="GeneID" id="116955091"/>
<dbReference type="CTD" id="57465"/>
<organism evidence="12 14">
    <name type="scientific">Petromyzon marinus</name>
    <name type="common">Sea lamprey</name>
    <dbReference type="NCBI Taxonomy" id="7757"/>
    <lineage>
        <taxon>Eukaryota</taxon>
        <taxon>Metazoa</taxon>
        <taxon>Chordata</taxon>
        <taxon>Craniata</taxon>
        <taxon>Vertebrata</taxon>
        <taxon>Cyclostomata</taxon>
        <taxon>Hyperoartia</taxon>
        <taxon>Petromyzontiformes</taxon>
        <taxon>Petromyzontidae</taxon>
        <taxon>Petromyzon</taxon>
    </lineage>
</organism>
<dbReference type="SMART" id="SM00584">
    <property type="entry name" value="TLDc"/>
    <property type="match status" value="1"/>
</dbReference>
<dbReference type="Pfam" id="PF00566">
    <property type="entry name" value="RabGAP-TBC"/>
    <property type="match status" value="1"/>
</dbReference>
<evidence type="ECO:0000313" key="12">
    <source>
        <dbReference type="Proteomes" id="UP001318040"/>
    </source>
</evidence>